<sequence length="129" mass="13830">MGRLFGFLSVVIVMGVGMYIYTKQMQSTSAAAGANSPKGAITITGVRSDLISIASAERRYMASEGKYASFDELISSNYITVARQRPPYSYAVETSSNGFRVIATRSGDDSSGGPAQLSVDENMEFQTSQ</sequence>
<evidence type="ECO:0000256" key="1">
    <source>
        <dbReference type="SAM" id="MobiDB-lite"/>
    </source>
</evidence>
<reference evidence="4" key="1">
    <citation type="submission" date="2018-02" db="EMBL/GenBank/DDBJ databases">
        <authorList>
            <person name="Hausmann B."/>
        </authorList>
    </citation>
    <scope>NUCLEOTIDE SEQUENCE [LARGE SCALE GENOMIC DNA]</scope>
    <source>
        <strain evidence="4">Peat soil MAG SbA1</strain>
    </source>
</reference>
<evidence type="ECO:0000313" key="3">
    <source>
        <dbReference type="EMBL" id="SPF46909.1"/>
    </source>
</evidence>
<keyword evidence="2" id="KW-0472">Membrane</keyword>
<gene>
    <name evidence="3" type="ORF">SBA1_690006</name>
</gene>
<keyword evidence="2" id="KW-1133">Transmembrane helix</keyword>
<dbReference type="OrthoDB" id="9874399at2"/>
<organism evidence="3 4">
    <name type="scientific">Candidatus Sulfotelmatobacter kueseliae</name>
    <dbReference type="NCBI Taxonomy" id="2042962"/>
    <lineage>
        <taxon>Bacteria</taxon>
        <taxon>Pseudomonadati</taxon>
        <taxon>Acidobacteriota</taxon>
        <taxon>Terriglobia</taxon>
        <taxon>Terriglobales</taxon>
        <taxon>Candidatus Korobacteraceae</taxon>
        <taxon>Candidatus Sulfotelmatobacter</taxon>
    </lineage>
</organism>
<proteinExistence type="predicted"/>
<protein>
    <submittedName>
        <fullName evidence="3">Uncharacterized protein</fullName>
    </submittedName>
</protein>
<dbReference type="Proteomes" id="UP000238701">
    <property type="component" value="Unassembled WGS sequence"/>
</dbReference>
<dbReference type="AlphaFoldDB" id="A0A2U3L573"/>
<feature type="transmembrane region" description="Helical" evidence="2">
    <location>
        <begin position="6"/>
        <end position="22"/>
    </location>
</feature>
<feature type="region of interest" description="Disordered" evidence="1">
    <location>
        <begin position="103"/>
        <end position="129"/>
    </location>
</feature>
<keyword evidence="2" id="KW-0812">Transmembrane</keyword>
<evidence type="ECO:0000256" key="2">
    <source>
        <dbReference type="SAM" id="Phobius"/>
    </source>
</evidence>
<evidence type="ECO:0000313" key="4">
    <source>
        <dbReference type="Proteomes" id="UP000238701"/>
    </source>
</evidence>
<accession>A0A2U3L573</accession>
<name>A0A2U3L573_9BACT</name>
<dbReference type="EMBL" id="OMOD01000165">
    <property type="protein sequence ID" value="SPF46909.1"/>
    <property type="molecule type" value="Genomic_DNA"/>
</dbReference>